<comment type="caution">
    <text evidence="1">The sequence shown here is derived from an EMBL/GenBank/DDBJ whole genome shotgun (WGS) entry which is preliminary data.</text>
</comment>
<name>A0ABU2ZZF3_9GAMM</name>
<dbReference type="InterPro" id="IPR045584">
    <property type="entry name" value="Pilin-like"/>
</dbReference>
<organism evidence="1 2">
    <name type="scientific">Thalassotalea castellviae</name>
    <dbReference type="NCBI Taxonomy" id="3075612"/>
    <lineage>
        <taxon>Bacteria</taxon>
        <taxon>Pseudomonadati</taxon>
        <taxon>Pseudomonadota</taxon>
        <taxon>Gammaproteobacteria</taxon>
        <taxon>Alteromonadales</taxon>
        <taxon>Colwelliaceae</taxon>
        <taxon>Thalassotalea</taxon>
    </lineage>
</organism>
<accession>A0ABU2ZZF3</accession>
<dbReference type="EMBL" id="JAVRIF010000003">
    <property type="protein sequence ID" value="MDT0603307.1"/>
    <property type="molecule type" value="Genomic_DNA"/>
</dbReference>
<dbReference type="SUPFAM" id="SSF54523">
    <property type="entry name" value="Pili subunits"/>
    <property type="match status" value="1"/>
</dbReference>
<proteinExistence type="predicted"/>
<evidence type="ECO:0000313" key="1">
    <source>
        <dbReference type="EMBL" id="MDT0603307.1"/>
    </source>
</evidence>
<dbReference type="Pfam" id="PF07963">
    <property type="entry name" value="N_methyl"/>
    <property type="match status" value="1"/>
</dbReference>
<dbReference type="RefSeq" id="WP_311579238.1">
    <property type="nucleotide sequence ID" value="NZ_JAVRIF010000003.1"/>
</dbReference>
<protein>
    <submittedName>
        <fullName evidence="1">Prepilin-type N-terminal cleavage/methylation domain-containing protein</fullName>
    </submittedName>
</protein>
<sequence length="160" mass="17058">MKSKGFTLIELIVVIVILGILAATAAPKFINLEADAHTATLQAVKASMEGASALVYGKAIVKGIHNEPSSFPALPSITIAGGVTVYTHYGYPLGTDTEWKKLIDYDTDAFSMQKSTDSTRVYVYRTGDPVPTSTSDACIVHYTRSTGANTKPIIGVNKCN</sequence>
<keyword evidence="2" id="KW-1185">Reference proteome</keyword>
<gene>
    <name evidence="1" type="ORF">RM573_06830</name>
</gene>
<dbReference type="Gene3D" id="3.30.700.10">
    <property type="entry name" value="Glycoprotein, Type 4 Pilin"/>
    <property type="match status" value="1"/>
</dbReference>
<dbReference type="Proteomes" id="UP001266357">
    <property type="component" value="Unassembled WGS sequence"/>
</dbReference>
<dbReference type="NCBIfam" id="TIGR02532">
    <property type="entry name" value="IV_pilin_GFxxxE"/>
    <property type="match status" value="1"/>
</dbReference>
<dbReference type="InterPro" id="IPR012902">
    <property type="entry name" value="N_methyl_site"/>
</dbReference>
<dbReference type="PROSITE" id="PS00409">
    <property type="entry name" value="PROKAR_NTER_METHYL"/>
    <property type="match status" value="1"/>
</dbReference>
<evidence type="ECO:0000313" key="2">
    <source>
        <dbReference type="Proteomes" id="UP001266357"/>
    </source>
</evidence>
<reference evidence="1 2" key="1">
    <citation type="submission" date="2023-09" db="EMBL/GenBank/DDBJ databases">
        <authorList>
            <person name="Rey-Velasco X."/>
        </authorList>
    </citation>
    <scope>NUCLEOTIDE SEQUENCE [LARGE SCALE GENOMIC DNA]</scope>
    <source>
        <strain evidence="1 2">W431</strain>
    </source>
</reference>